<reference evidence="2 3" key="1">
    <citation type="submission" date="2020-07" db="EMBL/GenBank/DDBJ databases">
        <title>Sequencing the genomes of 1000 actinobacteria strains.</title>
        <authorList>
            <person name="Klenk H.-P."/>
        </authorList>
    </citation>
    <scope>NUCLEOTIDE SEQUENCE [LARGE SCALE GENOMIC DNA]</scope>
    <source>
        <strain evidence="2 3">DSM 23819</strain>
    </source>
</reference>
<keyword evidence="3" id="KW-1185">Reference proteome</keyword>
<evidence type="ECO:0000259" key="1">
    <source>
        <dbReference type="Pfam" id="PF03358"/>
    </source>
</evidence>
<comment type="caution">
    <text evidence="2">The sequence shown here is derived from an EMBL/GenBank/DDBJ whole genome shotgun (WGS) entry which is preliminary data.</text>
</comment>
<gene>
    <name evidence="2" type="ORF">BJ980_003605</name>
</gene>
<dbReference type="SUPFAM" id="SSF52218">
    <property type="entry name" value="Flavoproteins"/>
    <property type="match status" value="1"/>
</dbReference>
<proteinExistence type="predicted"/>
<sequence>MSTLLVVHHSPTRSMQALTEAVIAGAGDESIEGVEVVERAALEATADDVLAADGYLLGTPANFGYMSGALKHFFDSTFLQVGGALDPSGSASDAADDSAGATTKRPYGLWVHGRYDTTGAVRSVQSIVGALGWRQGYDVLEVLGDVEDSHTSAAYELGGTIAALLTT</sequence>
<dbReference type="Pfam" id="PF03358">
    <property type="entry name" value="FMN_red"/>
    <property type="match status" value="1"/>
</dbReference>
<dbReference type="InterPro" id="IPR029039">
    <property type="entry name" value="Flavoprotein-like_sf"/>
</dbReference>
<dbReference type="InterPro" id="IPR005025">
    <property type="entry name" value="FMN_Rdtase-like_dom"/>
</dbReference>
<dbReference type="EMBL" id="JACCAA010000001">
    <property type="protein sequence ID" value="NYG60682.1"/>
    <property type="molecule type" value="Genomic_DNA"/>
</dbReference>
<evidence type="ECO:0000313" key="3">
    <source>
        <dbReference type="Proteomes" id="UP000540656"/>
    </source>
</evidence>
<dbReference type="RefSeq" id="WP_179503585.1">
    <property type="nucleotide sequence ID" value="NZ_JACCAA010000001.1"/>
</dbReference>
<evidence type="ECO:0000313" key="2">
    <source>
        <dbReference type="EMBL" id="NYG60682.1"/>
    </source>
</evidence>
<dbReference type="Proteomes" id="UP000540656">
    <property type="component" value="Unassembled WGS sequence"/>
</dbReference>
<name>A0A7Y9S1P2_9ACTN</name>
<dbReference type="GO" id="GO:0016491">
    <property type="term" value="F:oxidoreductase activity"/>
    <property type="evidence" value="ECO:0007669"/>
    <property type="project" value="InterPro"/>
</dbReference>
<feature type="domain" description="NADPH-dependent FMN reductase-like" evidence="1">
    <location>
        <begin position="37"/>
        <end position="79"/>
    </location>
</feature>
<accession>A0A7Y9S1P2</accession>
<dbReference type="Gene3D" id="3.40.50.360">
    <property type="match status" value="1"/>
</dbReference>
<protein>
    <submittedName>
        <fullName evidence="2">Multimeric flavodoxin WrbA</fullName>
    </submittedName>
</protein>
<organism evidence="2 3">
    <name type="scientific">Nocardioides daedukensis</name>
    <dbReference type="NCBI Taxonomy" id="634462"/>
    <lineage>
        <taxon>Bacteria</taxon>
        <taxon>Bacillati</taxon>
        <taxon>Actinomycetota</taxon>
        <taxon>Actinomycetes</taxon>
        <taxon>Propionibacteriales</taxon>
        <taxon>Nocardioidaceae</taxon>
        <taxon>Nocardioides</taxon>
    </lineage>
</organism>
<dbReference type="AlphaFoldDB" id="A0A7Y9S1P2"/>